<evidence type="ECO:0000313" key="14">
    <source>
        <dbReference type="Proteomes" id="UP000578569"/>
    </source>
</evidence>
<evidence type="ECO:0000256" key="4">
    <source>
        <dbReference type="ARBA" id="ARBA00039132"/>
    </source>
</evidence>
<proteinExistence type="predicted"/>
<evidence type="ECO:0000259" key="12">
    <source>
        <dbReference type="Pfam" id="PF12697"/>
    </source>
</evidence>
<dbReference type="InterPro" id="IPR000073">
    <property type="entry name" value="AB_hydrolase_1"/>
</dbReference>
<comment type="caution">
    <text evidence="13">The sequence shown here is derived from an EMBL/GenBank/DDBJ whole genome shotgun (WGS) entry which is preliminary data.</text>
</comment>
<gene>
    <name evidence="13" type="ORF">FHS50_001705</name>
</gene>
<evidence type="ECO:0000256" key="1">
    <source>
        <dbReference type="ARBA" id="ARBA00012423"/>
    </source>
</evidence>
<evidence type="ECO:0000256" key="10">
    <source>
        <dbReference type="ARBA" id="ARBA00047409"/>
    </source>
</evidence>
<dbReference type="Proteomes" id="UP000578569">
    <property type="component" value="Unassembled WGS sequence"/>
</dbReference>
<dbReference type="Gene3D" id="3.40.50.1820">
    <property type="entry name" value="alpha/beta hydrolase"/>
    <property type="match status" value="1"/>
</dbReference>
<organism evidence="13 14">
    <name type="scientific">Sphingomicrobium lutaoense</name>
    <dbReference type="NCBI Taxonomy" id="515949"/>
    <lineage>
        <taxon>Bacteria</taxon>
        <taxon>Pseudomonadati</taxon>
        <taxon>Pseudomonadota</taxon>
        <taxon>Alphaproteobacteria</taxon>
        <taxon>Sphingomonadales</taxon>
        <taxon>Sphingomonadaceae</taxon>
        <taxon>Sphingomicrobium</taxon>
    </lineage>
</organism>
<feature type="domain" description="AB hydrolase-1" evidence="12">
    <location>
        <begin position="28"/>
        <end position="234"/>
    </location>
</feature>
<dbReference type="SUPFAM" id="SSF53474">
    <property type="entry name" value="alpha/beta-Hydrolases"/>
    <property type="match status" value="1"/>
</dbReference>
<dbReference type="InterPro" id="IPR029058">
    <property type="entry name" value="AB_hydrolase_fold"/>
</dbReference>
<dbReference type="GO" id="GO:0008474">
    <property type="term" value="F:palmitoyl-(protein) hydrolase activity"/>
    <property type="evidence" value="ECO:0007669"/>
    <property type="project" value="UniProtKB-EC"/>
</dbReference>
<name>A0A839Z475_9SPHN</name>
<evidence type="ECO:0000256" key="7">
    <source>
        <dbReference type="ARBA" id="ARBA00042645"/>
    </source>
</evidence>
<dbReference type="InterPro" id="IPR052382">
    <property type="entry name" value="ABHD10_acyl-thioesterase"/>
</dbReference>
<keyword evidence="2" id="KW-0378">Hydrolase</keyword>
<keyword evidence="3" id="KW-0809">Transit peptide</keyword>
<dbReference type="RefSeq" id="WP_183934029.1">
    <property type="nucleotide sequence ID" value="NZ_JACICF010000002.1"/>
</dbReference>
<evidence type="ECO:0000256" key="11">
    <source>
        <dbReference type="ARBA" id="ARBA00047972"/>
    </source>
</evidence>
<evidence type="ECO:0000256" key="9">
    <source>
        <dbReference type="ARBA" id="ARBA00046047"/>
    </source>
</evidence>
<dbReference type="EC" id="3.1.2.22" evidence="1"/>
<comment type="catalytic activity">
    <reaction evidence="10">
        <text>S-hexadecanoyl-L-cysteinyl-[protein] + H2O = L-cysteinyl-[protein] + hexadecanoate + H(+)</text>
        <dbReference type="Rhea" id="RHEA:19233"/>
        <dbReference type="Rhea" id="RHEA-COMP:10131"/>
        <dbReference type="Rhea" id="RHEA-COMP:11032"/>
        <dbReference type="ChEBI" id="CHEBI:7896"/>
        <dbReference type="ChEBI" id="CHEBI:15377"/>
        <dbReference type="ChEBI" id="CHEBI:15378"/>
        <dbReference type="ChEBI" id="CHEBI:29950"/>
        <dbReference type="ChEBI" id="CHEBI:74151"/>
        <dbReference type="EC" id="3.1.2.22"/>
    </reaction>
    <physiologicalReaction direction="left-to-right" evidence="10">
        <dbReference type="Rhea" id="RHEA:19234"/>
    </physiologicalReaction>
</comment>
<evidence type="ECO:0000256" key="8">
    <source>
        <dbReference type="ARBA" id="ARBA00042704"/>
    </source>
</evidence>
<reference evidence="13 14" key="1">
    <citation type="submission" date="2020-08" db="EMBL/GenBank/DDBJ databases">
        <title>Genomic Encyclopedia of Type Strains, Phase IV (KMG-IV): sequencing the most valuable type-strain genomes for metagenomic binning, comparative biology and taxonomic classification.</title>
        <authorList>
            <person name="Goeker M."/>
        </authorList>
    </citation>
    <scope>NUCLEOTIDE SEQUENCE [LARGE SCALE GENOMIC DNA]</scope>
    <source>
        <strain evidence="13 14">DSM 24194</strain>
    </source>
</reference>
<keyword evidence="14" id="KW-1185">Reference proteome</keyword>
<dbReference type="AlphaFoldDB" id="A0A839Z475"/>
<dbReference type="Pfam" id="PF12697">
    <property type="entry name" value="Abhydrolase_6"/>
    <property type="match status" value="1"/>
</dbReference>
<evidence type="ECO:0000256" key="6">
    <source>
        <dbReference type="ARBA" id="ARBA00041520"/>
    </source>
</evidence>
<accession>A0A839Z475</accession>
<comment type="catalytic activity">
    <reaction evidence="11">
        <text>mycophenolic acid O-acyl-beta-D-glucuronide + H2O = mycophenolate + D-glucuronate + H(+)</text>
        <dbReference type="Rhea" id="RHEA:34179"/>
        <dbReference type="ChEBI" id="CHEBI:15377"/>
        <dbReference type="ChEBI" id="CHEBI:15378"/>
        <dbReference type="ChEBI" id="CHEBI:58720"/>
        <dbReference type="ChEBI" id="CHEBI:62932"/>
        <dbReference type="ChEBI" id="CHEBI:66982"/>
        <dbReference type="EC" id="3.1.1.93"/>
    </reaction>
    <physiologicalReaction direction="left-to-right" evidence="11">
        <dbReference type="Rhea" id="RHEA:34180"/>
    </physiologicalReaction>
</comment>
<protein>
    <recommendedName>
        <fullName evidence="5">Palmitoyl-protein thioesterase ABHD10, mitochondrial</fullName>
        <ecNumber evidence="4">3.1.1.93</ecNumber>
        <ecNumber evidence="1">3.1.2.22</ecNumber>
    </recommendedName>
    <alternativeName>
        <fullName evidence="7">Acyl-protein thioesterase ABHD10</fullName>
    </alternativeName>
    <alternativeName>
        <fullName evidence="8">Alpha/beta hydrolase domain-containing protein 10</fullName>
    </alternativeName>
    <alternativeName>
        <fullName evidence="6">Mycophenolic acid acyl-glucuronide esterase, mitochondrial</fullName>
    </alternativeName>
</protein>
<evidence type="ECO:0000256" key="3">
    <source>
        <dbReference type="ARBA" id="ARBA00022946"/>
    </source>
</evidence>
<evidence type="ECO:0000256" key="2">
    <source>
        <dbReference type="ARBA" id="ARBA00022801"/>
    </source>
</evidence>
<comment type="function">
    <text evidence="9">Acts as an acyl-protein thioesterase that hydrolyzes fatty acids from acylated residues in proteins. Regulates the mitochondrial S-depalmitoylation of the nucleophilic active site residue of peroxiredoxin-5/PRDX5, a key antioxidant protein, therefore modulating mitochondrial antioxidant ability. Also catalyzes the deglucuronidation of mycophenolic acid acyl-glucuronide, an active metabolite of the immunosuppressant drug mycophenolate.</text>
</comment>
<evidence type="ECO:0000256" key="5">
    <source>
        <dbReference type="ARBA" id="ARBA00039314"/>
    </source>
</evidence>
<dbReference type="GO" id="GO:0102390">
    <property type="term" value="F:mycophenolic acid acyl-glucuronide esterase activity"/>
    <property type="evidence" value="ECO:0007669"/>
    <property type="project" value="UniProtKB-EC"/>
</dbReference>
<dbReference type="PANTHER" id="PTHR16138">
    <property type="entry name" value="MYCOPHENOLIC ACID ACYL-GLUCURONIDE ESTERASE, MITOCHONDRIAL"/>
    <property type="match status" value="1"/>
</dbReference>
<dbReference type="EMBL" id="JACICF010000002">
    <property type="protein sequence ID" value="MBB3764643.1"/>
    <property type="molecule type" value="Genomic_DNA"/>
</dbReference>
<dbReference type="PANTHER" id="PTHR16138:SF7">
    <property type="entry name" value="PALMITOYL-PROTEIN THIOESTERASE ABHD10, MITOCHONDRIAL"/>
    <property type="match status" value="1"/>
</dbReference>
<evidence type="ECO:0000313" key="13">
    <source>
        <dbReference type="EMBL" id="MBB3764643.1"/>
    </source>
</evidence>
<sequence length="245" mass="26922">MTDLDLSYHEIEGRRLACRIRSGKAPTLLFLPGYASDMDGGKATAIDAFAAEQGLGCIRFDYSGTGLSDGDFAEGTLARWLDEMLSLIDRSEGPLILIGSSMGGWLALHGAIRRLDRVQAVLGIAAAPDFTEWGFTADQKAAIEKDGKWEEASPYDGEPFVTHRGFWQSGQDLRLLEEPIGYRGPVRFVHGDRDEDVPVSVALRAMRQLTSEDVQLKLIKGGGHRLSEPRQIAAILTELHELVNR</sequence>
<dbReference type="EC" id="3.1.1.93" evidence="4"/>